<reference evidence="7" key="1">
    <citation type="submission" date="2021-09" db="EMBL/GenBank/DDBJ databases">
        <authorList>
            <person name="Wu T."/>
            <person name="Guo S.Z."/>
        </authorList>
    </citation>
    <scope>NUCLEOTIDE SEQUENCE</scope>
    <source>
        <strain evidence="7">RSS-23</strain>
    </source>
</reference>
<dbReference type="SFLD" id="SFLDG01386">
    <property type="entry name" value="main_SPASM_domain-containing"/>
    <property type="match status" value="1"/>
</dbReference>
<dbReference type="Pfam" id="PF13186">
    <property type="entry name" value="SPASM"/>
    <property type="match status" value="1"/>
</dbReference>
<evidence type="ECO:0000313" key="8">
    <source>
        <dbReference type="Proteomes" id="UP001430290"/>
    </source>
</evidence>
<dbReference type="SFLD" id="SFLDG01067">
    <property type="entry name" value="SPASM/twitch_domain_containing"/>
    <property type="match status" value="1"/>
</dbReference>
<dbReference type="InterPro" id="IPR013785">
    <property type="entry name" value="Aldolase_TIM"/>
</dbReference>
<dbReference type="EMBL" id="JAIQDJ010000001">
    <property type="protein sequence ID" value="MBZ4185258.1"/>
    <property type="molecule type" value="Genomic_DNA"/>
</dbReference>
<dbReference type="Proteomes" id="UP001430290">
    <property type="component" value="Unassembled WGS sequence"/>
</dbReference>
<name>A0ABS7TBQ5_9GAMM</name>
<evidence type="ECO:0000259" key="6">
    <source>
        <dbReference type="PROSITE" id="PS51918"/>
    </source>
</evidence>
<keyword evidence="4" id="KW-0408">Iron</keyword>
<dbReference type="SUPFAM" id="SSF102114">
    <property type="entry name" value="Radical SAM enzymes"/>
    <property type="match status" value="1"/>
</dbReference>
<dbReference type="RefSeq" id="WP_223626551.1">
    <property type="nucleotide sequence ID" value="NZ_JAIQDJ010000001.1"/>
</dbReference>
<organism evidence="7 8">
    <name type="scientific">Thermomonas beijingensis</name>
    <dbReference type="NCBI Taxonomy" id="2872701"/>
    <lineage>
        <taxon>Bacteria</taxon>
        <taxon>Pseudomonadati</taxon>
        <taxon>Pseudomonadota</taxon>
        <taxon>Gammaproteobacteria</taxon>
        <taxon>Lysobacterales</taxon>
        <taxon>Lysobacteraceae</taxon>
        <taxon>Thermomonas</taxon>
    </lineage>
</organism>
<dbReference type="PANTHER" id="PTHR11228">
    <property type="entry name" value="RADICAL SAM DOMAIN PROTEIN"/>
    <property type="match status" value="1"/>
</dbReference>
<evidence type="ECO:0000313" key="7">
    <source>
        <dbReference type="EMBL" id="MBZ4185258.1"/>
    </source>
</evidence>
<sequence length="282" mass="31080">MSVMGDMGARALSLGIPLGVQLDLTYRCNERCIHCYLDHDDHGEMTTAEILGLLDQLAAAGTFFLNISGGEIFMRPDLFEIVEYARKLQFSVKLKTNAVMIRAAKAKRIAALNVESVQVSLYSHDAATHDQITKLPGSFKRTMEGVRFLRDAGVKVIFANVLMKQNADHYKQVQALADDMGIRYEVDATITPMMDGDRSILDLNMDAGRLAGVLQDASLLGDQAEQMLSPPSGPTPMEEAYETLPCSAGHTACYVSPYGDVYPCVQFPYKVGSVREQRFIDI</sequence>
<evidence type="ECO:0000256" key="1">
    <source>
        <dbReference type="ARBA" id="ARBA00001966"/>
    </source>
</evidence>
<evidence type="ECO:0000256" key="3">
    <source>
        <dbReference type="ARBA" id="ARBA00022723"/>
    </source>
</evidence>
<dbReference type="InterPro" id="IPR050377">
    <property type="entry name" value="Radical_SAM_PqqE_MftC-like"/>
</dbReference>
<gene>
    <name evidence="7" type="ORF">K7B09_02825</name>
</gene>
<dbReference type="InterPro" id="IPR023885">
    <property type="entry name" value="4Fe4S-binding_SPASM_dom"/>
</dbReference>
<dbReference type="InterPro" id="IPR007197">
    <property type="entry name" value="rSAM"/>
</dbReference>
<dbReference type="PROSITE" id="PS51918">
    <property type="entry name" value="RADICAL_SAM"/>
    <property type="match status" value="1"/>
</dbReference>
<dbReference type="Pfam" id="PF04055">
    <property type="entry name" value="Radical_SAM"/>
    <property type="match status" value="1"/>
</dbReference>
<keyword evidence="5" id="KW-0411">Iron-sulfur</keyword>
<evidence type="ECO:0000256" key="5">
    <source>
        <dbReference type="ARBA" id="ARBA00023014"/>
    </source>
</evidence>
<comment type="cofactor">
    <cofactor evidence="1">
        <name>[4Fe-4S] cluster</name>
        <dbReference type="ChEBI" id="CHEBI:49883"/>
    </cofactor>
</comment>
<accession>A0ABS7TBQ5</accession>
<keyword evidence="3" id="KW-0479">Metal-binding</keyword>
<keyword evidence="8" id="KW-1185">Reference proteome</keyword>
<dbReference type="CDD" id="cd01335">
    <property type="entry name" value="Radical_SAM"/>
    <property type="match status" value="1"/>
</dbReference>
<comment type="caution">
    <text evidence="7">The sequence shown here is derived from an EMBL/GenBank/DDBJ whole genome shotgun (WGS) entry which is preliminary data.</text>
</comment>
<evidence type="ECO:0000256" key="4">
    <source>
        <dbReference type="ARBA" id="ARBA00023004"/>
    </source>
</evidence>
<dbReference type="PANTHER" id="PTHR11228:SF7">
    <property type="entry name" value="PQQA PEPTIDE CYCLASE"/>
    <property type="match status" value="1"/>
</dbReference>
<evidence type="ECO:0000256" key="2">
    <source>
        <dbReference type="ARBA" id="ARBA00022691"/>
    </source>
</evidence>
<dbReference type="InterPro" id="IPR058240">
    <property type="entry name" value="rSAM_sf"/>
</dbReference>
<protein>
    <submittedName>
        <fullName evidence="7">Radical SAM protein</fullName>
    </submittedName>
</protein>
<proteinExistence type="predicted"/>
<keyword evidence="2" id="KW-0949">S-adenosyl-L-methionine</keyword>
<feature type="domain" description="Radical SAM core" evidence="6">
    <location>
        <begin position="14"/>
        <end position="231"/>
    </location>
</feature>
<dbReference type="Gene3D" id="3.20.20.70">
    <property type="entry name" value="Aldolase class I"/>
    <property type="match status" value="1"/>
</dbReference>
<dbReference type="SFLD" id="SFLDS00029">
    <property type="entry name" value="Radical_SAM"/>
    <property type="match status" value="1"/>
</dbReference>